<name>A0A917PD00_9DEIO</name>
<dbReference type="GO" id="GO:0015888">
    <property type="term" value="P:thiamine transport"/>
    <property type="evidence" value="ECO:0007669"/>
    <property type="project" value="TreeGrafter"/>
</dbReference>
<reference evidence="3" key="2">
    <citation type="submission" date="2020-09" db="EMBL/GenBank/DDBJ databases">
        <authorList>
            <person name="Sun Q."/>
            <person name="Ohkuma M."/>
        </authorList>
    </citation>
    <scope>NUCLEOTIDE SEQUENCE</scope>
    <source>
        <strain evidence="3">JCM 14371</strain>
    </source>
</reference>
<protein>
    <submittedName>
        <fullName evidence="3">Iron ABC transporter substrate-binding protein</fullName>
    </submittedName>
</protein>
<evidence type="ECO:0000313" key="4">
    <source>
        <dbReference type="Proteomes" id="UP000635726"/>
    </source>
</evidence>
<comment type="caution">
    <text evidence="3">The sequence shown here is derived from an EMBL/GenBank/DDBJ whole genome shotgun (WGS) entry which is preliminary data.</text>
</comment>
<dbReference type="RefSeq" id="WP_188961583.1">
    <property type="nucleotide sequence ID" value="NZ_BMOE01000003.1"/>
</dbReference>
<dbReference type="GO" id="GO:0030975">
    <property type="term" value="F:thiamine binding"/>
    <property type="evidence" value="ECO:0007669"/>
    <property type="project" value="TreeGrafter"/>
</dbReference>
<evidence type="ECO:0000256" key="2">
    <source>
        <dbReference type="SAM" id="SignalP"/>
    </source>
</evidence>
<evidence type="ECO:0000256" key="1">
    <source>
        <dbReference type="ARBA" id="ARBA00022729"/>
    </source>
</evidence>
<accession>A0A917PD00</accession>
<dbReference type="GO" id="GO:0030976">
    <property type="term" value="F:thiamine pyrophosphate binding"/>
    <property type="evidence" value="ECO:0007669"/>
    <property type="project" value="TreeGrafter"/>
</dbReference>
<reference evidence="3" key="1">
    <citation type="journal article" date="2014" name="Int. J. Syst. Evol. Microbiol.">
        <title>Complete genome sequence of Corynebacterium casei LMG S-19264T (=DSM 44701T), isolated from a smear-ripened cheese.</title>
        <authorList>
            <consortium name="US DOE Joint Genome Institute (JGI-PGF)"/>
            <person name="Walter F."/>
            <person name="Albersmeier A."/>
            <person name="Kalinowski J."/>
            <person name="Ruckert C."/>
        </authorList>
    </citation>
    <scope>NUCLEOTIDE SEQUENCE</scope>
    <source>
        <strain evidence="3">JCM 14371</strain>
    </source>
</reference>
<dbReference type="Pfam" id="PF13343">
    <property type="entry name" value="SBP_bac_6"/>
    <property type="match status" value="1"/>
</dbReference>
<dbReference type="SUPFAM" id="SSF53850">
    <property type="entry name" value="Periplasmic binding protein-like II"/>
    <property type="match status" value="1"/>
</dbReference>
<dbReference type="AlphaFoldDB" id="A0A917PD00"/>
<dbReference type="Proteomes" id="UP000635726">
    <property type="component" value="Unassembled WGS sequence"/>
</dbReference>
<keyword evidence="1 2" id="KW-0732">Signal</keyword>
<feature type="chain" id="PRO_5037161429" evidence="2">
    <location>
        <begin position="23"/>
        <end position="364"/>
    </location>
</feature>
<dbReference type="EMBL" id="BMOE01000003">
    <property type="protein sequence ID" value="GGJ71096.1"/>
    <property type="molecule type" value="Genomic_DNA"/>
</dbReference>
<keyword evidence="4" id="KW-1185">Reference proteome</keyword>
<proteinExistence type="predicted"/>
<dbReference type="PANTHER" id="PTHR30006:SF2">
    <property type="entry name" value="ABC TRANSPORTER SUBSTRATE-BINDING PROTEIN"/>
    <property type="match status" value="1"/>
</dbReference>
<dbReference type="GO" id="GO:0030288">
    <property type="term" value="C:outer membrane-bounded periplasmic space"/>
    <property type="evidence" value="ECO:0007669"/>
    <property type="project" value="TreeGrafter"/>
</dbReference>
<sequence>MKNQLARLTLLLIGAGSVVALAQTMTMAPALPAALVNAAKKDGSINTIALPPDWANYGEIMDSFQKAYGLKLTNASPDASSAEELQAIRSLKGQRRAPDVVDVGPAFAIQGTTEKLFTPYKPSTWASIPASAKDKDGYWVGNYFGVISFGVNKSIVKNVPKTWADLLKPEYKGQVALNGNPLSAQAAFSAVWSAALANGGSLDNIQPGIDFFAKLKANGNYIPVGATPATVQTGQTPIVADWDYLNLGYSKQFAGKVEWTVTVPSDGVYGSHYATAINASAPNPSAAKLWEEFILSDAGQLMFLKGYAHPIRFNDMVKRGVIGKDILATLPDAAVYQNVKFATPAQVKKAQDVLKAQWAAKVGQ</sequence>
<gene>
    <name evidence="3" type="ORF">GCM10008939_14350</name>
</gene>
<evidence type="ECO:0000313" key="3">
    <source>
        <dbReference type="EMBL" id="GGJ71096.1"/>
    </source>
</evidence>
<feature type="signal peptide" evidence="2">
    <location>
        <begin position="1"/>
        <end position="22"/>
    </location>
</feature>
<dbReference type="Gene3D" id="3.40.190.10">
    <property type="entry name" value="Periplasmic binding protein-like II"/>
    <property type="match status" value="2"/>
</dbReference>
<organism evidence="3 4">
    <name type="scientific">Deinococcus aquiradiocola</name>
    <dbReference type="NCBI Taxonomy" id="393059"/>
    <lineage>
        <taxon>Bacteria</taxon>
        <taxon>Thermotogati</taxon>
        <taxon>Deinococcota</taxon>
        <taxon>Deinococci</taxon>
        <taxon>Deinococcales</taxon>
        <taxon>Deinococcaceae</taxon>
        <taxon>Deinococcus</taxon>
    </lineage>
</organism>
<dbReference type="PANTHER" id="PTHR30006">
    <property type="entry name" value="THIAMINE-BINDING PERIPLASMIC PROTEIN-RELATED"/>
    <property type="match status" value="1"/>
</dbReference>